<dbReference type="PROSITE" id="PS51910">
    <property type="entry name" value="GH18_2"/>
    <property type="match status" value="1"/>
</dbReference>
<dbReference type="GO" id="GO:0008061">
    <property type="term" value="F:chitin binding"/>
    <property type="evidence" value="ECO:0007669"/>
    <property type="project" value="InterPro"/>
</dbReference>
<dbReference type="InterPro" id="IPR050314">
    <property type="entry name" value="Glycosyl_Hydrlase_18"/>
</dbReference>
<dbReference type="EnsemblPlants" id="QL02p091897:mrna">
    <property type="protein sequence ID" value="QL02p091897:mrna:CDS:1"/>
    <property type="gene ID" value="QL02p091897"/>
</dbReference>
<dbReference type="GO" id="GO:0004568">
    <property type="term" value="F:chitinase activity"/>
    <property type="evidence" value="ECO:0007669"/>
    <property type="project" value="TreeGrafter"/>
</dbReference>
<evidence type="ECO:0000259" key="1">
    <source>
        <dbReference type="PROSITE" id="PS51910"/>
    </source>
</evidence>
<gene>
    <name evidence="2" type="primary">LOC115973827</name>
</gene>
<dbReference type="Proteomes" id="UP000594261">
    <property type="component" value="Chromosome 2"/>
</dbReference>
<name>A0A7N2L253_QUELO</name>
<dbReference type="GO" id="GO:0005576">
    <property type="term" value="C:extracellular region"/>
    <property type="evidence" value="ECO:0007669"/>
    <property type="project" value="TreeGrafter"/>
</dbReference>
<dbReference type="InParanoid" id="A0A7N2L253"/>
<sequence>MNGIKGGYWLSKQADQYHPIDIPSSCFTHVFYASVGVDPENYIIIKPIFTEVLRNKGIKPLLSIGGRPDSEIPNPLPDIFSSMASTLAGRQSFIQSSIQVAREYGFVGLDLDWEYPNTTLDMENLALLFREWRAAIISESANKNGLFLSAAVFFKPSFVKDHIEIVYRIEAIRDCVDFVGLRCYDYHSSRDTAVTAAHACLYETSENSSSLFGIKSWIKAGLHPSKLVKGLPLYGRTWTLQDPNQHGVGDPANEDVMAPYHDIVNCNLQPVYDEVTVSEYSYSGTFWVGYDGLTSIRKKIEFANAKTLGGYFLWALMFDCDKKLLKRECLVREMLEIQFLPLLLWFYHNSLTW</sequence>
<evidence type="ECO:0000313" key="2">
    <source>
        <dbReference type="EnsemblPlants" id="QL02p091897:mrna:CDS:1"/>
    </source>
</evidence>
<dbReference type="PANTHER" id="PTHR11177">
    <property type="entry name" value="CHITINASE"/>
    <property type="match status" value="1"/>
</dbReference>
<reference evidence="3" key="1">
    <citation type="journal article" date="2016" name="G3 (Bethesda)">
        <title>First Draft Assembly and Annotation of the Genome of a California Endemic Oak Quercus lobata Nee (Fagaceae).</title>
        <authorList>
            <person name="Sork V.L."/>
            <person name="Fitz-Gibbon S.T."/>
            <person name="Puiu D."/>
            <person name="Crepeau M."/>
            <person name="Gugger P.F."/>
            <person name="Sherman R."/>
            <person name="Stevens K."/>
            <person name="Langley C.H."/>
            <person name="Pellegrini M."/>
            <person name="Salzberg S.L."/>
        </authorList>
    </citation>
    <scope>NUCLEOTIDE SEQUENCE [LARGE SCALE GENOMIC DNA]</scope>
    <source>
        <strain evidence="3">cv. SW786</strain>
    </source>
</reference>
<accession>A0A7N2L253</accession>
<evidence type="ECO:0000313" key="3">
    <source>
        <dbReference type="Proteomes" id="UP000594261"/>
    </source>
</evidence>
<dbReference type="Gene3D" id="3.10.50.10">
    <property type="match status" value="1"/>
</dbReference>
<keyword evidence="3" id="KW-1185">Reference proteome</keyword>
<dbReference type="InterPro" id="IPR029070">
    <property type="entry name" value="Chitinase_insertion_sf"/>
</dbReference>
<reference evidence="2" key="2">
    <citation type="submission" date="2021-01" db="UniProtKB">
        <authorList>
            <consortium name="EnsemblPlants"/>
        </authorList>
    </citation>
    <scope>IDENTIFICATION</scope>
</reference>
<proteinExistence type="predicted"/>
<dbReference type="InterPro" id="IPR001223">
    <property type="entry name" value="Glyco_hydro18_cat"/>
</dbReference>
<dbReference type="InterPro" id="IPR017853">
    <property type="entry name" value="GH"/>
</dbReference>
<protein>
    <recommendedName>
        <fullName evidence="1">GH18 domain-containing protein</fullName>
    </recommendedName>
</protein>
<dbReference type="Pfam" id="PF00704">
    <property type="entry name" value="Glyco_hydro_18"/>
    <property type="match status" value="1"/>
</dbReference>
<dbReference type="Gene3D" id="3.20.20.80">
    <property type="entry name" value="Glycosidases"/>
    <property type="match status" value="1"/>
</dbReference>
<dbReference type="Gramene" id="QL02p091897:mrna">
    <property type="protein sequence ID" value="QL02p091897:mrna:CDS:1"/>
    <property type="gene ID" value="QL02p091897"/>
</dbReference>
<dbReference type="SMART" id="SM00636">
    <property type="entry name" value="Glyco_18"/>
    <property type="match status" value="1"/>
</dbReference>
<feature type="domain" description="GH18" evidence="1">
    <location>
        <begin position="3"/>
        <end position="332"/>
    </location>
</feature>
<dbReference type="GO" id="GO:0005975">
    <property type="term" value="P:carbohydrate metabolic process"/>
    <property type="evidence" value="ECO:0007669"/>
    <property type="project" value="InterPro"/>
</dbReference>
<organism evidence="2 3">
    <name type="scientific">Quercus lobata</name>
    <name type="common">Valley oak</name>
    <dbReference type="NCBI Taxonomy" id="97700"/>
    <lineage>
        <taxon>Eukaryota</taxon>
        <taxon>Viridiplantae</taxon>
        <taxon>Streptophyta</taxon>
        <taxon>Embryophyta</taxon>
        <taxon>Tracheophyta</taxon>
        <taxon>Spermatophyta</taxon>
        <taxon>Magnoliopsida</taxon>
        <taxon>eudicotyledons</taxon>
        <taxon>Gunneridae</taxon>
        <taxon>Pentapetalae</taxon>
        <taxon>rosids</taxon>
        <taxon>fabids</taxon>
        <taxon>Fagales</taxon>
        <taxon>Fagaceae</taxon>
        <taxon>Quercus</taxon>
    </lineage>
</organism>
<dbReference type="SUPFAM" id="SSF51445">
    <property type="entry name" value="(Trans)glycosidases"/>
    <property type="match status" value="1"/>
</dbReference>
<dbReference type="AlphaFoldDB" id="A0A7N2L253"/>
<dbReference type="SUPFAM" id="SSF54556">
    <property type="entry name" value="Chitinase insertion domain"/>
    <property type="match status" value="1"/>
</dbReference>
<dbReference type="InterPro" id="IPR011583">
    <property type="entry name" value="Chitinase_II/V-like_cat"/>
</dbReference>
<dbReference type="GO" id="GO:0006032">
    <property type="term" value="P:chitin catabolic process"/>
    <property type="evidence" value="ECO:0007669"/>
    <property type="project" value="TreeGrafter"/>
</dbReference>
<dbReference type="PANTHER" id="PTHR11177:SF368">
    <property type="entry name" value="GH18 DOMAIN-CONTAINING PROTEIN"/>
    <property type="match status" value="1"/>
</dbReference>